<protein>
    <submittedName>
        <fullName evidence="14">Leucine-rich repeat-containing protein 24-like</fullName>
    </submittedName>
</protein>
<dbReference type="InterPro" id="IPR013098">
    <property type="entry name" value="Ig_I-set"/>
</dbReference>
<feature type="signal peptide" evidence="12">
    <location>
        <begin position="1"/>
        <end position="21"/>
    </location>
</feature>
<evidence type="ECO:0000256" key="5">
    <source>
        <dbReference type="ARBA" id="ARBA00022737"/>
    </source>
</evidence>
<dbReference type="SMART" id="SM00082">
    <property type="entry name" value="LRRCT"/>
    <property type="match status" value="1"/>
</dbReference>
<dbReference type="InterPro" id="IPR025875">
    <property type="entry name" value="Leu-rich_rpt_4"/>
</dbReference>
<dbReference type="SMART" id="SM00369">
    <property type="entry name" value="LRR_TYP"/>
    <property type="match status" value="5"/>
</dbReference>
<feature type="compositionally biased region" description="Polar residues" evidence="10">
    <location>
        <begin position="734"/>
        <end position="749"/>
    </location>
</feature>
<accession>A0A6P7G3R6</accession>
<feature type="domain" description="Ig-like" evidence="13">
    <location>
        <begin position="259"/>
        <end position="355"/>
    </location>
</feature>
<dbReference type="Pfam" id="PF07679">
    <property type="entry name" value="I-set"/>
    <property type="match status" value="1"/>
</dbReference>
<dbReference type="AlphaFoldDB" id="A0A6P7G3R6"/>
<dbReference type="SUPFAM" id="SSF52058">
    <property type="entry name" value="L domain-like"/>
    <property type="match status" value="1"/>
</dbReference>
<feature type="region of interest" description="Disordered" evidence="10">
    <location>
        <begin position="720"/>
        <end position="764"/>
    </location>
</feature>
<dbReference type="InterPro" id="IPR032675">
    <property type="entry name" value="LRR_dom_sf"/>
</dbReference>
<evidence type="ECO:0000256" key="4">
    <source>
        <dbReference type="ARBA" id="ARBA00022729"/>
    </source>
</evidence>
<dbReference type="PROSITE" id="PS51450">
    <property type="entry name" value="LRR"/>
    <property type="match status" value="2"/>
</dbReference>
<dbReference type="FunFam" id="3.80.10.10:FF:000082">
    <property type="entry name" value="Leucine-rich repeat-containing 24"/>
    <property type="match status" value="1"/>
</dbReference>
<evidence type="ECO:0000259" key="13">
    <source>
        <dbReference type="PROSITE" id="PS50835"/>
    </source>
</evidence>
<evidence type="ECO:0000256" key="9">
    <source>
        <dbReference type="ARBA" id="ARBA00023180"/>
    </source>
</evidence>
<keyword evidence="8" id="KW-1015">Disulfide bond</keyword>
<dbReference type="InterPro" id="IPR003599">
    <property type="entry name" value="Ig_sub"/>
</dbReference>
<keyword evidence="5" id="KW-0677">Repeat</keyword>
<feature type="transmembrane region" description="Helical" evidence="11">
    <location>
        <begin position="375"/>
        <end position="399"/>
    </location>
</feature>
<keyword evidence="4 12" id="KW-0732">Signal</keyword>
<dbReference type="InterPro" id="IPR003598">
    <property type="entry name" value="Ig_sub2"/>
</dbReference>
<dbReference type="Pfam" id="PF13855">
    <property type="entry name" value="LRR_8"/>
    <property type="match status" value="1"/>
</dbReference>
<dbReference type="GO" id="GO:0005886">
    <property type="term" value="C:plasma membrane"/>
    <property type="evidence" value="ECO:0007669"/>
    <property type="project" value="TreeGrafter"/>
</dbReference>
<dbReference type="PROSITE" id="PS50835">
    <property type="entry name" value="IG_LIKE"/>
    <property type="match status" value="1"/>
</dbReference>
<dbReference type="InParanoid" id="A0A6P7G3R6"/>
<sequence length="764" mass="85386">MQISTRMYLILFLQLIKEAVGCPTYCACIWKNGKQTVECKKKNLLEIPEGLDPSTQVLDFSGNKIGSLYKDMFHKKQLVNLQRLFLSNSLIKSVDKSAFEGLTNLVELDLSSNLIDTIPSEAFIRCPSLMKLTLTSNPITALKKRSFEHLTQLNTLELSDCNISEIEEGAFQGLHSLEWLHLRGNRLKTIAGRRTLPEYVKGIELEKNSWECDCHIQDLARWLKDFKSLLSVEPVCQGPSRLASRSIRSIPIAELACLPTITPTSFYLELGEGKNVSLTCHIHAIPEATVSWWFQGEMLQNDTMVAPGIHLIYYVEEGTENKRSELFIYNANADDNGTFICNAENTAGSSQANFTIRIILKENPIVIEVLFPFEYILIVIVGIAVLGISVLLALIALIIKCRRNNKRRKKLSQTDEMVMQYQQNGNKLGDGVKSLSNSLKQINTSNQNDELTNFETQSCELMSSSTLSPVRDTREIRSPDSLQAMQLKQNPDIINGCRREGDGEDHQKMEMYANEFPQPLQIPIARLRESTEFLDGGRCIIDSEGYPIDYGLPKIPCRTVPNQFAAEAYYRTLPSNRLKRHSAANPFRRISREAEFLSRSVDSPYDNSVDVRYTADGYPARIQQAPIPGSQYPIESVMDSISPSSLPYCTVAWPTCVPANIHIINSNVNPSLNPNLNPNLNPSLNVAYQQCLSRRSASAQTDNDSGECAEQQFLSGSRVNINNASNNSNNNNSEPAVSSGQNDTMSELLTESPDEGYEGEPSVV</sequence>
<dbReference type="Gene3D" id="3.80.10.10">
    <property type="entry name" value="Ribonuclease Inhibitor"/>
    <property type="match status" value="2"/>
</dbReference>
<dbReference type="OrthoDB" id="643377at2759"/>
<keyword evidence="2" id="KW-0433">Leucine-rich repeat</keyword>
<keyword evidence="6 11" id="KW-1133">Transmembrane helix</keyword>
<dbReference type="KEGG" id="dvv:114333519"/>
<dbReference type="InterPro" id="IPR007110">
    <property type="entry name" value="Ig-like_dom"/>
</dbReference>
<evidence type="ECO:0000256" key="8">
    <source>
        <dbReference type="ARBA" id="ARBA00023157"/>
    </source>
</evidence>
<dbReference type="FunCoup" id="A0A6P7G3R6">
    <property type="interactions" value="78"/>
</dbReference>
<dbReference type="SMART" id="SM00409">
    <property type="entry name" value="IG"/>
    <property type="match status" value="1"/>
</dbReference>
<evidence type="ECO:0000256" key="7">
    <source>
        <dbReference type="ARBA" id="ARBA00023136"/>
    </source>
</evidence>
<dbReference type="PANTHER" id="PTHR24369:SF210">
    <property type="entry name" value="CHAOPTIN-RELATED"/>
    <property type="match status" value="1"/>
</dbReference>
<dbReference type="InterPro" id="IPR003591">
    <property type="entry name" value="Leu-rich_rpt_typical-subtyp"/>
</dbReference>
<dbReference type="CDD" id="cd00096">
    <property type="entry name" value="Ig"/>
    <property type="match status" value="1"/>
</dbReference>
<keyword evidence="9" id="KW-0325">Glycoprotein</keyword>
<reference evidence="14" key="1">
    <citation type="submission" date="2025-08" db="UniProtKB">
        <authorList>
            <consortium name="RefSeq"/>
        </authorList>
    </citation>
    <scope>IDENTIFICATION</scope>
    <source>
        <tissue evidence="14">Whole insect</tissue>
    </source>
</reference>
<name>A0A6P7G3R6_DIAVI</name>
<keyword evidence="7 11" id="KW-0472">Membrane</keyword>
<dbReference type="PANTHER" id="PTHR24369">
    <property type="entry name" value="ANTIGEN BSP, PUTATIVE-RELATED"/>
    <property type="match status" value="1"/>
</dbReference>
<dbReference type="RefSeq" id="XP_028139205.1">
    <property type="nucleotide sequence ID" value="XM_028283404.1"/>
</dbReference>
<proteinExistence type="predicted"/>
<comment type="subcellular location">
    <subcellularLocation>
        <location evidence="1">Membrane</location>
        <topology evidence="1">Single-pass membrane protein</topology>
    </subcellularLocation>
</comment>
<keyword evidence="3 11" id="KW-0812">Transmembrane</keyword>
<dbReference type="InterPro" id="IPR050541">
    <property type="entry name" value="LRR_TM_domain-containing"/>
</dbReference>
<evidence type="ECO:0000256" key="6">
    <source>
        <dbReference type="ARBA" id="ARBA00022989"/>
    </source>
</evidence>
<evidence type="ECO:0000313" key="14">
    <source>
        <dbReference type="RefSeq" id="XP_028139205.1"/>
    </source>
</evidence>
<feature type="compositionally biased region" description="Low complexity" evidence="10">
    <location>
        <begin position="720"/>
        <end position="733"/>
    </location>
</feature>
<dbReference type="InterPro" id="IPR013783">
    <property type="entry name" value="Ig-like_fold"/>
</dbReference>
<dbReference type="SUPFAM" id="SSF48726">
    <property type="entry name" value="Immunoglobulin"/>
    <property type="match status" value="1"/>
</dbReference>
<evidence type="ECO:0000256" key="2">
    <source>
        <dbReference type="ARBA" id="ARBA00022614"/>
    </source>
</evidence>
<evidence type="ECO:0000256" key="12">
    <source>
        <dbReference type="SAM" id="SignalP"/>
    </source>
</evidence>
<dbReference type="InterPro" id="IPR001611">
    <property type="entry name" value="Leu-rich_rpt"/>
</dbReference>
<feature type="chain" id="PRO_5027917700" evidence="12">
    <location>
        <begin position="22"/>
        <end position="764"/>
    </location>
</feature>
<dbReference type="InterPro" id="IPR036179">
    <property type="entry name" value="Ig-like_dom_sf"/>
</dbReference>
<evidence type="ECO:0000256" key="11">
    <source>
        <dbReference type="SAM" id="Phobius"/>
    </source>
</evidence>
<evidence type="ECO:0000256" key="10">
    <source>
        <dbReference type="SAM" id="MobiDB-lite"/>
    </source>
</evidence>
<evidence type="ECO:0000256" key="3">
    <source>
        <dbReference type="ARBA" id="ARBA00022692"/>
    </source>
</evidence>
<gene>
    <name evidence="14" type="primary">LOC114333519</name>
</gene>
<dbReference type="Pfam" id="PF12799">
    <property type="entry name" value="LRR_4"/>
    <property type="match status" value="1"/>
</dbReference>
<organism evidence="14">
    <name type="scientific">Diabrotica virgifera virgifera</name>
    <name type="common">western corn rootworm</name>
    <dbReference type="NCBI Taxonomy" id="50390"/>
    <lineage>
        <taxon>Eukaryota</taxon>
        <taxon>Metazoa</taxon>
        <taxon>Ecdysozoa</taxon>
        <taxon>Arthropoda</taxon>
        <taxon>Hexapoda</taxon>
        <taxon>Insecta</taxon>
        <taxon>Pterygota</taxon>
        <taxon>Neoptera</taxon>
        <taxon>Endopterygota</taxon>
        <taxon>Coleoptera</taxon>
        <taxon>Polyphaga</taxon>
        <taxon>Cucujiformia</taxon>
        <taxon>Chrysomeloidea</taxon>
        <taxon>Chrysomelidae</taxon>
        <taxon>Galerucinae</taxon>
        <taxon>Diabroticina</taxon>
        <taxon>Diabroticites</taxon>
        <taxon>Diabrotica</taxon>
    </lineage>
</organism>
<evidence type="ECO:0000256" key="1">
    <source>
        <dbReference type="ARBA" id="ARBA00004167"/>
    </source>
</evidence>
<dbReference type="InterPro" id="IPR000483">
    <property type="entry name" value="Cys-rich_flank_reg_C"/>
</dbReference>
<dbReference type="SMART" id="SM00408">
    <property type="entry name" value="IGc2"/>
    <property type="match status" value="1"/>
</dbReference>
<dbReference type="Gene3D" id="2.60.40.10">
    <property type="entry name" value="Immunoglobulins"/>
    <property type="match status" value="1"/>
</dbReference>